<accession>A0A210PU24</accession>
<gene>
    <name evidence="2" type="ORF">KP79_PYT04287</name>
</gene>
<evidence type="ECO:0000313" key="2">
    <source>
        <dbReference type="EMBL" id="OWF39955.1"/>
    </source>
</evidence>
<feature type="region of interest" description="Disordered" evidence="1">
    <location>
        <begin position="1"/>
        <end position="26"/>
    </location>
</feature>
<keyword evidence="3" id="KW-1185">Reference proteome</keyword>
<evidence type="ECO:0000256" key="1">
    <source>
        <dbReference type="SAM" id="MobiDB-lite"/>
    </source>
</evidence>
<feature type="region of interest" description="Disordered" evidence="1">
    <location>
        <begin position="56"/>
        <end position="115"/>
    </location>
</feature>
<protein>
    <submittedName>
        <fullName evidence="2">Uncharacterized protein</fullName>
    </submittedName>
</protein>
<dbReference type="EMBL" id="NEDP02005494">
    <property type="protein sequence ID" value="OWF39955.1"/>
    <property type="molecule type" value="Genomic_DNA"/>
</dbReference>
<dbReference type="Proteomes" id="UP000242188">
    <property type="component" value="Unassembled WGS sequence"/>
</dbReference>
<sequence>MGSSSKEKKRRKRQKVKTAEKKKNLQKKLARIDNVEMLTKEQVKNILIHTTCASKVTGKRKRRVTKRLKHLAKKTTESQDVEMNPISEKKQKGRKEKSSTTPVSVPEDSMDTADD</sequence>
<proteinExistence type="predicted"/>
<evidence type="ECO:0000313" key="3">
    <source>
        <dbReference type="Proteomes" id="UP000242188"/>
    </source>
</evidence>
<dbReference type="OrthoDB" id="10465510at2759"/>
<reference evidence="2 3" key="1">
    <citation type="journal article" date="2017" name="Nat. Ecol. Evol.">
        <title>Scallop genome provides insights into evolution of bilaterian karyotype and development.</title>
        <authorList>
            <person name="Wang S."/>
            <person name="Zhang J."/>
            <person name="Jiao W."/>
            <person name="Li J."/>
            <person name="Xun X."/>
            <person name="Sun Y."/>
            <person name="Guo X."/>
            <person name="Huan P."/>
            <person name="Dong B."/>
            <person name="Zhang L."/>
            <person name="Hu X."/>
            <person name="Sun X."/>
            <person name="Wang J."/>
            <person name="Zhao C."/>
            <person name="Wang Y."/>
            <person name="Wang D."/>
            <person name="Huang X."/>
            <person name="Wang R."/>
            <person name="Lv J."/>
            <person name="Li Y."/>
            <person name="Zhang Z."/>
            <person name="Liu B."/>
            <person name="Lu W."/>
            <person name="Hui Y."/>
            <person name="Liang J."/>
            <person name="Zhou Z."/>
            <person name="Hou R."/>
            <person name="Li X."/>
            <person name="Liu Y."/>
            <person name="Li H."/>
            <person name="Ning X."/>
            <person name="Lin Y."/>
            <person name="Zhao L."/>
            <person name="Xing Q."/>
            <person name="Dou J."/>
            <person name="Li Y."/>
            <person name="Mao J."/>
            <person name="Guo H."/>
            <person name="Dou H."/>
            <person name="Li T."/>
            <person name="Mu C."/>
            <person name="Jiang W."/>
            <person name="Fu Q."/>
            <person name="Fu X."/>
            <person name="Miao Y."/>
            <person name="Liu J."/>
            <person name="Yu Q."/>
            <person name="Li R."/>
            <person name="Liao H."/>
            <person name="Li X."/>
            <person name="Kong Y."/>
            <person name="Jiang Z."/>
            <person name="Chourrout D."/>
            <person name="Li R."/>
            <person name="Bao Z."/>
        </authorList>
    </citation>
    <scope>NUCLEOTIDE SEQUENCE [LARGE SCALE GENOMIC DNA]</scope>
    <source>
        <strain evidence="2 3">PY_sf001</strain>
    </source>
</reference>
<dbReference type="AlphaFoldDB" id="A0A210PU24"/>
<name>A0A210PU24_MIZYE</name>
<feature type="compositionally biased region" description="Basic residues" evidence="1">
    <location>
        <begin position="7"/>
        <end position="16"/>
    </location>
</feature>
<comment type="caution">
    <text evidence="2">The sequence shown here is derived from an EMBL/GenBank/DDBJ whole genome shotgun (WGS) entry which is preliminary data.</text>
</comment>
<organism evidence="2 3">
    <name type="scientific">Mizuhopecten yessoensis</name>
    <name type="common">Japanese scallop</name>
    <name type="synonym">Patinopecten yessoensis</name>
    <dbReference type="NCBI Taxonomy" id="6573"/>
    <lineage>
        <taxon>Eukaryota</taxon>
        <taxon>Metazoa</taxon>
        <taxon>Spiralia</taxon>
        <taxon>Lophotrochozoa</taxon>
        <taxon>Mollusca</taxon>
        <taxon>Bivalvia</taxon>
        <taxon>Autobranchia</taxon>
        <taxon>Pteriomorphia</taxon>
        <taxon>Pectinida</taxon>
        <taxon>Pectinoidea</taxon>
        <taxon>Pectinidae</taxon>
        <taxon>Mizuhopecten</taxon>
    </lineage>
</organism>
<feature type="compositionally biased region" description="Basic residues" evidence="1">
    <location>
        <begin position="57"/>
        <end position="73"/>
    </location>
</feature>